<evidence type="ECO:0000256" key="1">
    <source>
        <dbReference type="SAM" id="Phobius"/>
    </source>
</evidence>
<keyword evidence="1" id="KW-0472">Membrane</keyword>
<reference evidence="2" key="1">
    <citation type="journal article" date="2020" name="mSystems">
        <title>Genome- and Community-Level Interaction Insights into Carbon Utilization and Element Cycling Functions of Hydrothermarchaeota in Hydrothermal Sediment.</title>
        <authorList>
            <person name="Zhou Z."/>
            <person name="Liu Y."/>
            <person name="Xu W."/>
            <person name="Pan J."/>
            <person name="Luo Z.H."/>
            <person name="Li M."/>
        </authorList>
    </citation>
    <scope>NUCLEOTIDE SEQUENCE [LARGE SCALE GENOMIC DNA]</scope>
    <source>
        <strain evidence="2">SpSt-794</strain>
    </source>
</reference>
<comment type="caution">
    <text evidence="2">The sequence shown here is derived from an EMBL/GenBank/DDBJ whole genome shotgun (WGS) entry which is preliminary data.</text>
</comment>
<organism evidence="2">
    <name type="scientific">Caldisericum exile</name>
    <dbReference type="NCBI Taxonomy" id="693075"/>
    <lineage>
        <taxon>Bacteria</taxon>
        <taxon>Pseudomonadati</taxon>
        <taxon>Caldisericota/Cryosericota group</taxon>
        <taxon>Caldisericota</taxon>
        <taxon>Caldisericia</taxon>
        <taxon>Caldisericales</taxon>
        <taxon>Caldisericaceae</taxon>
        <taxon>Caldisericum</taxon>
    </lineage>
</organism>
<dbReference type="EMBL" id="DTHV01000134">
    <property type="protein sequence ID" value="HGW60640.1"/>
    <property type="molecule type" value="Genomic_DNA"/>
</dbReference>
<name>A0A7C4Y4I5_9BACT</name>
<sequence length="256" mass="28322">MKTKSLYTAIVIMVVVNFVMYFIVPLPTGVLVLYDDVWKTVAIALAAIFLLKAGHYVVGLEQKSLQLFASGFGCWTIGQIFWTKFHILHPEGSVPFPYISDIGFFAFHIFVLFGLFILLKHYLPFISTKQWLSTVIFFIILIGIAFPLVLLPSIRSVELTPLGKFLSFIYPLLDIVIIALLLPVIGLTAGGRIGQSWVIIVIGFALLTVADAIFSYLEMTGYSASFLAGSKFGFLWTLAGLIVMAGAIKFIEAHSK</sequence>
<feature type="transmembrane region" description="Helical" evidence="1">
    <location>
        <begin position="165"/>
        <end position="185"/>
    </location>
</feature>
<proteinExistence type="predicted"/>
<feature type="transmembrane region" description="Helical" evidence="1">
    <location>
        <begin position="232"/>
        <end position="251"/>
    </location>
</feature>
<feature type="transmembrane region" description="Helical" evidence="1">
    <location>
        <begin position="65"/>
        <end position="82"/>
    </location>
</feature>
<evidence type="ECO:0000313" key="2">
    <source>
        <dbReference type="EMBL" id="HGW60640.1"/>
    </source>
</evidence>
<feature type="transmembrane region" description="Helical" evidence="1">
    <location>
        <begin position="131"/>
        <end position="153"/>
    </location>
</feature>
<keyword evidence="1" id="KW-1133">Transmembrane helix</keyword>
<feature type="transmembrane region" description="Helical" evidence="1">
    <location>
        <begin position="102"/>
        <end position="119"/>
    </location>
</feature>
<dbReference type="AlphaFoldDB" id="A0A7C4Y4I5"/>
<gene>
    <name evidence="2" type="ORF">ENV82_04345</name>
</gene>
<protein>
    <submittedName>
        <fullName evidence="2">Uncharacterized protein</fullName>
    </submittedName>
</protein>
<feature type="transmembrane region" description="Helical" evidence="1">
    <location>
        <begin position="7"/>
        <end position="34"/>
    </location>
</feature>
<accession>A0A7C4Y4I5</accession>
<keyword evidence="1" id="KW-0812">Transmembrane</keyword>
<feature type="transmembrane region" description="Helical" evidence="1">
    <location>
        <begin position="40"/>
        <end position="58"/>
    </location>
</feature>
<feature type="transmembrane region" description="Helical" evidence="1">
    <location>
        <begin position="197"/>
        <end position="217"/>
    </location>
</feature>